<dbReference type="SUPFAM" id="SSF56801">
    <property type="entry name" value="Acetyl-CoA synthetase-like"/>
    <property type="match status" value="1"/>
</dbReference>
<dbReference type="InterPro" id="IPR053158">
    <property type="entry name" value="CapK_Type1_Caps_Biosynth"/>
</dbReference>
<dbReference type="Gene3D" id="3.40.50.12780">
    <property type="entry name" value="N-terminal domain of ligase-like"/>
    <property type="match status" value="1"/>
</dbReference>
<name>A0A239J917_9ACTN</name>
<dbReference type="EMBL" id="FZOO01000013">
    <property type="protein sequence ID" value="SNT02330.1"/>
    <property type="molecule type" value="Genomic_DNA"/>
</dbReference>
<dbReference type="InterPro" id="IPR042099">
    <property type="entry name" value="ANL_N_sf"/>
</dbReference>
<proteinExistence type="predicted"/>
<dbReference type="PANTHER" id="PTHR36932">
    <property type="entry name" value="CAPSULAR POLYSACCHARIDE BIOSYNTHESIS PROTEIN"/>
    <property type="match status" value="1"/>
</dbReference>
<sequence>MRSSLGRMERATADEIVAYQERRLRDLVRLAARRSPFYREWFAASGIDPASIRSLADLGRLPLLDRDHLVHAPERFLAYPRALTWPAHSSGTSGRVVTVYRTPGSSAFELSALQRQWGWFGVPPRPRSLLLRNHDPDPHGNGALTREVPGARKLVVSSYRLDRDRLADLLAQIRAFDPQVVEGWPSSLTLLAGLLRERGEKLPVGAVITSSEVMTAPQLALMAEGFGGPVVDHYGQTERVAMAGNCEAGGYHSFPDYGITELLPVPGRTDCWEIVGTPLHNWGFPLFRYRTGDEVGPAPPRPCTCGRAFPLLGRIDGRVEDAFTAADGRPLPLPSQVVDDLVGLREVQVAQLAPGCFEFRMVPTPNSDIPATQAQARANVDTYFGPGQTVTFRVLDHIPRASSGKLRPAIRVATE</sequence>
<dbReference type="AlphaFoldDB" id="A0A239J917"/>
<keyword evidence="2" id="KW-1185">Reference proteome</keyword>
<keyword evidence="1" id="KW-0436">Ligase</keyword>
<protein>
    <submittedName>
        <fullName evidence="1">Phenylacetate-CoA ligase</fullName>
    </submittedName>
</protein>
<organism evidence="1 2">
    <name type="scientific">Geodermatophilus pulveris</name>
    <dbReference type="NCBI Taxonomy" id="1564159"/>
    <lineage>
        <taxon>Bacteria</taxon>
        <taxon>Bacillati</taxon>
        <taxon>Actinomycetota</taxon>
        <taxon>Actinomycetes</taxon>
        <taxon>Geodermatophilales</taxon>
        <taxon>Geodermatophilaceae</taxon>
        <taxon>Geodermatophilus</taxon>
    </lineage>
</organism>
<dbReference type="Proteomes" id="UP000198373">
    <property type="component" value="Unassembled WGS sequence"/>
</dbReference>
<accession>A0A239J917</accession>
<evidence type="ECO:0000313" key="2">
    <source>
        <dbReference type="Proteomes" id="UP000198373"/>
    </source>
</evidence>
<reference evidence="2" key="1">
    <citation type="submission" date="2017-06" db="EMBL/GenBank/DDBJ databases">
        <authorList>
            <person name="Varghese N."/>
            <person name="Submissions S."/>
        </authorList>
    </citation>
    <scope>NUCLEOTIDE SEQUENCE [LARGE SCALE GENOMIC DNA]</scope>
    <source>
        <strain evidence="2">DSM 46839</strain>
    </source>
</reference>
<dbReference type="GO" id="GO:0016874">
    <property type="term" value="F:ligase activity"/>
    <property type="evidence" value="ECO:0007669"/>
    <property type="project" value="UniProtKB-KW"/>
</dbReference>
<dbReference type="PANTHER" id="PTHR36932:SF1">
    <property type="entry name" value="CAPSULAR POLYSACCHARIDE BIOSYNTHESIS PROTEIN"/>
    <property type="match status" value="1"/>
</dbReference>
<evidence type="ECO:0000313" key="1">
    <source>
        <dbReference type="EMBL" id="SNT02330.1"/>
    </source>
</evidence>
<gene>
    <name evidence="1" type="ORF">SAMN06893096_11353</name>
</gene>